<gene>
    <name evidence="5" type="ORF">KD144_21595</name>
</gene>
<dbReference type="GO" id="GO:0043565">
    <property type="term" value="F:sequence-specific DNA binding"/>
    <property type="evidence" value="ECO:0007669"/>
    <property type="project" value="InterPro"/>
</dbReference>
<dbReference type="Gene3D" id="1.10.10.60">
    <property type="entry name" value="Homeodomain-like"/>
    <property type="match status" value="1"/>
</dbReference>
<evidence type="ECO:0000256" key="1">
    <source>
        <dbReference type="ARBA" id="ARBA00023015"/>
    </source>
</evidence>
<keyword evidence="1" id="KW-0805">Transcription regulation</keyword>
<dbReference type="PANTHER" id="PTHR43280">
    <property type="entry name" value="ARAC-FAMILY TRANSCRIPTIONAL REGULATOR"/>
    <property type="match status" value="1"/>
</dbReference>
<keyword evidence="2" id="KW-0238">DNA-binding</keyword>
<dbReference type="InterPro" id="IPR018060">
    <property type="entry name" value="HTH_AraC"/>
</dbReference>
<accession>A0A941JKS2</accession>
<dbReference type="Pfam" id="PF12833">
    <property type="entry name" value="HTH_18"/>
    <property type="match status" value="1"/>
</dbReference>
<sequence>MKLLSTTNLKIGEISAQVGYENTTYFIRTFKKMYGIPPNKYRQKLNSPHIAERH</sequence>
<dbReference type="PANTHER" id="PTHR43280:SF2">
    <property type="entry name" value="HTH-TYPE TRANSCRIPTIONAL REGULATOR EXSA"/>
    <property type="match status" value="1"/>
</dbReference>
<protein>
    <submittedName>
        <fullName evidence="5">Helix-turn-helix domain-containing protein</fullName>
    </submittedName>
</protein>
<dbReference type="AlphaFoldDB" id="A0A941JKS2"/>
<dbReference type="PROSITE" id="PS01124">
    <property type="entry name" value="HTH_ARAC_FAMILY_2"/>
    <property type="match status" value="1"/>
</dbReference>
<dbReference type="EMBL" id="JAGTPX010000033">
    <property type="protein sequence ID" value="MBR8672135.1"/>
    <property type="molecule type" value="Genomic_DNA"/>
</dbReference>
<evidence type="ECO:0000256" key="2">
    <source>
        <dbReference type="ARBA" id="ARBA00023125"/>
    </source>
</evidence>
<dbReference type="GO" id="GO:0003700">
    <property type="term" value="F:DNA-binding transcription factor activity"/>
    <property type="evidence" value="ECO:0007669"/>
    <property type="project" value="InterPro"/>
</dbReference>
<proteinExistence type="predicted"/>
<keyword evidence="3" id="KW-0804">Transcription</keyword>
<reference evidence="5" key="1">
    <citation type="submission" date="2021-04" db="EMBL/GenBank/DDBJ databases">
        <title>Genomic analysis of electroactive and textile dye degrading Bacillus circulans strain: DC10 isolated from constructed wetland-microbial fuel cells treating textile dye wastewaters.</title>
        <authorList>
            <person name="Patel D.U."/>
            <person name="Desai C.R."/>
        </authorList>
    </citation>
    <scope>NUCLEOTIDE SEQUENCE</scope>
    <source>
        <strain evidence="5">DC10</strain>
    </source>
</reference>
<feature type="domain" description="HTH araC/xylS-type" evidence="4">
    <location>
        <begin position="1"/>
        <end position="44"/>
    </location>
</feature>
<comment type="caution">
    <text evidence="5">The sequence shown here is derived from an EMBL/GenBank/DDBJ whole genome shotgun (WGS) entry which is preliminary data.</text>
</comment>
<evidence type="ECO:0000259" key="4">
    <source>
        <dbReference type="PROSITE" id="PS01124"/>
    </source>
</evidence>
<dbReference type="InterPro" id="IPR020449">
    <property type="entry name" value="Tscrpt_reg_AraC-type_HTH"/>
</dbReference>
<dbReference type="SUPFAM" id="SSF46689">
    <property type="entry name" value="Homeodomain-like"/>
    <property type="match status" value="1"/>
</dbReference>
<organism evidence="5">
    <name type="scientific">Niallia circulans</name>
    <name type="common">Bacillus circulans</name>
    <dbReference type="NCBI Taxonomy" id="1397"/>
    <lineage>
        <taxon>Bacteria</taxon>
        <taxon>Bacillati</taxon>
        <taxon>Bacillota</taxon>
        <taxon>Bacilli</taxon>
        <taxon>Bacillales</taxon>
        <taxon>Bacillaceae</taxon>
        <taxon>Niallia</taxon>
    </lineage>
</organism>
<evidence type="ECO:0000256" key="3">
    <source>
        <dbReference type="ARBA" id="ARBA00023163"/>
    </source>
</evidence>
<dbReference type="PRINTS" id="PR00032">
    <property type="entry name" value="HTHARAC"/>
</dbReference>
<dbReference type="InterPro" id="IPR009057">
    <property type="entry name" value="Homeodomain-like_sf"/>
</dbReference>
<name>A0A941JKS2_NIACI</name>
<evidence type="ECO:0000313" key="5">
    <source>
        <dbReference type="EMBL" id="MBR8672135.1"/>
    </source>
</evidence>